<keyword evidence="1" id="KW-1133">Transmembrane helix</keyword>
<keyword evidence="1" id="KW-0472">Membrane</keyword>
<gene>
    <name evidence="2" type="ORF">F6J85_06985</name>
</gene>
<keyword evidence="1" id="KW-0812">Transmembrane</keyword>
<dbReference type="Pfam" id="PF09997">
    <property type="entry name" value="DUF2238"/>
    <property type="match status" value="1"/>
</dbReference>
<organism evidence="2 3">
    <name type="scientific">Microbacterium lushaniae</name>
    <dbReference type="NCBI Taxonomy" id="2614639"/>
    <lineage>
        <taxon>Bacteria</taxon>
        <taxon>Bacillati</taxon>
        <taxon>Actinomycetota</taxon>
        <taxon>Actinomycetes</taxon>
        <taxon>Micrococcales</taxon>
        <taxon>Microbacteriaceae</taxon>
        <taxon>Microbacterium</taxon>
    </lineage>
</organism>
<name>A0A5J6L2W1_9MICO</name>
<feature type="transmembrane region" description="Helical" evidence="1">
    <location>
        <begin position="165"/>
        <end position="187"/>
    </location>
</feature>
<evidence type="ECO:0000256" key="1">
    <source>
        <dbReference type="SAM" id="Phobius"/>
    </source>
</evidence>
<dbReference type="InterPro" id="IPR014509">
    <property type="entry name" value="YjdF-like"/>
</dbReference>
<protein>
    <submittedName>
        <fullName evidence="2">Uncharacterized protein</fullName>
    </submittedName>
</protein>
<dbReference type="AlphaFoldDB" id="A0A5J6L2W1"/>
<evidence type="ECO:0000313" key="2">
    <source>
        <dbReference type="EMBL" id="QEW02878.1"/>
    </source>
</evidence>
<feature type="transmembrane region" description="Helical" evidence="1">
    <location>
        <begin position="40"/>
        <end position="57"/>
    </location>
</feature>
<evidence type="ECO:0000313" key="3">
    <source>
        <dbReference type="Proteomes" id="UP000325516"/>
    </source>
</evidence>
<proteinExistence type="predicted"/>
<sequence length="189" mass="20315">MIERFLRPPSGAAEWVADALRVAGLLSVFVAGFVWSPTDAGILAFTLPALVLPRFLGVRAGFDILFSVSVLVAAWSNVIDLYRMVPGWDLLVHFECTGALAVMLYVFAGRLRVIPAVIGTRPPARTPIVLVTIIGLAISALWEMVEWAGYTFITDEIFVEYADTIGDMAAGGLGALVGGLIATRVHLLE</sequence>
<dbReference type="KEGG" id="mlz:F6J85_06985"/>
<feature type="transmembrane region" description="Helical" evidence="1">
    <location>
        <begin position="64"/>
        <end position="84"/>
    </location>
</feature>
<feature type="transmembrane region" description="Helical" evidence="1">
    <location>
        <begin position="90"/>
        <end position="108"/>
    </location>
</feature>
<feature type="transmembrane region" description="Helical" evidence="1">
    <location>
        <begin position="128"/>
        <end position="145"/>
    </location>
</feature>
<reference evidence="3" key="1">
    <citation type="submission" date="2019-09" db="EMBL/GenBank/DDBJ databases">
        <title>Mumia zhuanghuii sp. nov. isolated from the intestinal contents of plateau pika (Ochotona curzoniae) in the Qinghai-Tibet plateau of China.</title>
        <authorList>
            <person name="Tian Z."/>
        </authorList>
    </citation>
    <scope>NUCLEOTIDE SEQUENCE [LARGE SCALE GENOMIC DNA]</scope>
    <source>
        <strain evidence="3">L-031</strain>
    </source>
</reference>
<keyword evidence="3" id="KW-1185">Reference proteome</keyword>
<dbReference type="Proteomes" id="UP000325516">
    <property type="component" value="Chromosome"/>
</dbReference>
<accession>A0A5J6L2W1</accession>
<dbReference type="EMBL" id="CP044232">
    <property type="protein sequence ID" value="QEW02878.1"/>
    <property type="molecule type" value="Genomic_DNA"/>
</dbReference>
<dbReference type="RefSeq" id="WP_150924396.1">
    <property type="nucleotide sequence ID" value="NZ_CP044232.1"/>
</dbReference>